<proteinExistence type="predicted"/>
<evidence type="ECO:0000313" key="4">
    <source>
        <dbReference type="WBParaSite" id="BPAG_0000091001-mRNA-1"/>
    </source>
</evidence>
<sequence>MTPIAKYQEKHCRPNKTVKEVTVFRPRKRPGE</sequence>
<keyword evidence="3" id="KW-1185">Reference proteome</keyword>
<name>A0A158PQ36_BRUPA</name>
<organism evidence="4">
    <name type="scientific">Brugia pahangi</name>
    <name type="common">Filarial nematode worm</name>
    <dbReference type="NCBI Taxonomy" id="6280"/>
    <lineage>
        <taxon>Eukaryota</taxon>
        <taxon>Metazoa</taxon>
        <taxon>Ecdysozoa</taxon>
        <taxon>Nematoda</taxon>
        <taxon>Chromadorea</taxon>
        <taxon>Rhabditida</taxon>
        <taxon>Spirurina</taxon>
        <taxon>Spiruromorpha</taxon>
        <taxon>Filarioidea</taxon>
        <taxon>Onchocercidae</taxon>
        <taxon>Brugia</taxon>
    </lineage>
</organism>
<reference evidence="4" key="1">
    <citation type="submission" date="2016-04" db="UniProtKB">
        <authorList>
            <consortium name="WormBaseParasite"/>
        </authorList>
    </citation>
    <scope>IDENTIFICATION</scope>
</reference>
<gene>
    <name evidence="2" type="ORF">BPAG_LOCUS911</name>
</gene>
<evidence type="ECO:0000313" key="2">
    <source>
        <dbReference type="EMBL" id="VDN82097.1"/>
    </source>
</evidence>
<dbReference type="EMBL" id="UZAD01000053">
    <property type="protein sequence ID" value="VDN82097.1"/>
    <property type="molecule type" value="Genomic_DNA"/>
</dbReference>
<dbReference type="AlphaFoldDB" id="A0A158PQ36"/>
<evidence type="ECO:0000256" key="1">
    <source>
        <dbReference type="SAM" id="MobiDB-lite"/>
    </source>
</evidence>
<dbReference type="Proteomes" id="UP000278627">
    <property type="component" value="Unassembled WGS sequence"/>
</dbReference>
<evidence type="ECO:0000313" key="3">
    <source>
        <dbReference type="Proteomes" id="UP000278627"/>
    </source>
</evidence>
<feature type="region of interest" description="Disordered" evidence="1">
    <location>
        <begin position="1"/>
        <end position="32"/>
    </location>
</feature>
<reference evidence="2 3" key="2">
    <citation type="submission" date="2018-11" db="EMBL/GenBank/DDBJ databases">
        <authorList>
            <consortium name="Pathogen Informatics"/>
        </authorList>
    </citation>
    <scope>NUCLEOTIDE SEQUENCE [LARGE SCALE GENOMIC DNA]</scope>
</reference>
<dbReference type="WBParaSite" id="BPAG_0000091001-mRNA-1">
    <property type="protein sequence ID" value="BPAG_0000091001-mRNA-1"/>
    <property type="gene ID" value="BPAG_0000091001"/>
</dbReference>
<protein>
    <submittedName>
        <fullName evidence="4">50S ribosomal protein L33</fullName>
    </submittedName>
</protein>
<accession>A0A158PQ36</accession>